<dbReference type="Gene3D" id="3.10.350.10">
    <property type="entry name" value="LysM domain"/>
    <property type="match status" value="2"/>
</dbReference>
<accession>A0ABS9H153</accession>
<dbReference type="Gene3D" id="3.10.50.10">
    <property type="match status" value="1"/>
</dbReference>
<feature type="domain" description="GH18" evidence="4">
    <location>
        <begin position="102"/>
        <end position="422"/>
    </location>
</feature>
<evidence type="ECO:0000256" key="1">
    <source>
        <dbReference type="ARBA" id="ARBA00022801"/>
    </source>
</evidence>
<sequence length="423" mass="47535">MQIHVVRQGQSLWGISQLYGIPWQNIVELNGLENTDQLAIGQTLLIPTRNKYTVQPGDSYFSISQKTGVSVTELKKANAQIEGSVLYPGQVLTVPAKPKTTTLVNAYAEPYEKSVNNAKTAGDTLSWLSVFSYHVDAKGNLNPLDNDQSLIDVAKANNVKPVMTITNIKEGAEFDTELATTILSSDQVQNTLISNIDKEMKAKGYKGVNVDLEFLGKENKERYNNFLRKLVKKMKPQGYVVSTAVAPKVKADQKGVLYEGHDYKAHGEIVDYVVIMTYEWGWSGGPPMPVSPLPEVEKVLKYALTEIPKEKVVMGVNLYGYDWTLPYVEGGKFAKALSVPQATRLAYTMKTEIQYDQDSHAPFYTYYDKEGKEHIVWFEDLRSMAAKFELIKKLGIAGMSFWNLAFPYTPIWSLIKDRFNVKK</sequence>
<dbReference type="EMBL" id="JAKIJS010000001">
    <property type="protein sequence ID" value="MCF6137540.1"/>
    <property type="molecule type" value="Genomic_DNA"/>
</dbReference>
<evidence type="ECO:0000313" key="6">
    <source>
        <dbReference type="Proteomes" id="UP001649381"/>
    </source>
</evidence>
<organism evidence="5 6">
    <name type="scientific">Pseudalkalibacillus berkeleyi</name>
    <dbReference type="NCBI Taxonomy" id="1069813"/>
    <lineage>
        <taxon>Bacteria</taxon>
        <taxon>Bacillati</taxon>
        <taxon>Bacillota</taxon>
        <taxon>Bacilli</taxon>
        <taxon>Bacillales</taxon>
        <taxon>Fictibacillaceae</taxon>
        <taxon>Pseudalkalibacillus</taxon>
    </lineage>
</organism>
<keyword evidence="6" id="KW-1185">Reference proteome</keyword>
<dbReference type="InterPro" id="IPR017853">
    <property type="entry name" value="GH"/>
</dbReference>
<dbReference type="CDD" id="cd02874">
    <property type="entry name" value="GH18_CFLE_spore_hydrolase"/>
    <property type="match status" value="1"/>
</dbReference>
<dbReference type="PROSITE" id="PS51782">
    <property type="entry name" value="LYSM"/>
    <property type="match status" value="2"/>
</dbReference>
<dbReference type="SUPFAM" id="SSF54106">
    <property type="entry name" value="LysM domain"/>
    <property type="match status" value="2"/>
</dbReference>
<name>A0ABS9H153_9BACL</name>
<dbReference type="PANTHER" id="PTHR46066:SF2">
    <property type="entry name" value="CHITINASE DOMAIN-CONTAINING PROTEIN 1"/>
    <property type="match status" value="1"/>
</dbReference>
<dbReference type="Proteomes" id="UP001649381">
    <property type="component" value="Unassembled WGS sequence"/>
</dbReference>
<dbReference type="InterPro" id="IPR036779">
    <property type="entry name" value="LysM_dom_sf"/>
</dbReference>
<dbReference type="Gene3D" id="3.20.20.80">
    <property type="entry name" value="Glycosidases"/>
    <property type="match status" value="1"/>
</dbReference>
<feature type="domain" description="LysM" evidence="3">
    <location>
        <begin position="2"/>
        <end position="46"/>
    </location>
</feature>
<gene>
    <name evidence="5" type="ORF">L2716_07350</name>
</gene>
<keyword evidence="1 5" id="KW-0378">Hydrolase</keyword>
<dbReference type="InterPro" id="IPR011583">
    <property type="entry name" value="Chitinase_II/V-like_cat"/>
</dbReference>
<reference evidence="5 6" key="1">
    <citation type="submission" date="2022-01" db="EMBL/GenBank/DDBJ databases">
        <title>Alkalihalobacillus sp. EGI L200015, a novel bacterium isolated from a salt lake sediment.</title>
        <authorList>
            <person name="Gao L."/>
            <person name="Fang B.-Z."/>
            <person name="Li W.-J."/>
        </authorList>
    </citation>
    <scope>NUCLEOTIDE SEQUENCE [LARGE SCALE GENOMIC DNA]</scope>
    <source>
        <strain evidence="5 6">KCTC 12718</strain>
    </source>
</reference>
<comment type="caution">
    <text evidence="5">The sequence shown here is derived from an EMBL/GenBank/DDBJ whole genome shotgun (WGS) entry which is preliminary data.</text>
</comment>
<keyword evidence="2" id="KW-0326">Glycosidase</keyword>
<dbReference type="SMART" id="SM00257">
    <property type="entry name" value="LysM"/>
    <property type="match status" value="2"/>
</dbReference>
<dbReference type="SMART" id="SM00636">
    <property type="entry name" value="Glyco_18"/>
    <property type="match status" value="1"/>
</dbReference>
<proteinExistence type="predicted"/>
<dbReference type="InterPro" id="IPR041704">
    <property type="entry name" value="CFLE_GH18"/>
</dbReference>
<dbReference type="PROSITE" id="PS51910">
    <property type="entry name" value="GH18_2"/>
    <property type="match status" value="1"/>
</dbReference>
<evidence type="ECO:0000313" key="5">
    <source>
        <dbReference type="EMBL" id="MCF6137540.1"/>
    </source>
</evidence>
<dbReference type="Pfam" id="PF01476">
    <property type="entry name" value="LysM"/>
    <property type="match status" value="2"/>
</dbReference>
<dbReference type="InterPro" id="IPR018392">
    <property type="entry name" value="LysM"/>
</dbReference>
<dbReference type="PANTHER" id="PTHR46066">
    <property type="entry name" value="CHITINASE DOMAIN-CONTAINING PROTEIN 1 FAMILY MEMBER"/>
    <property type="match status" value="1"/>
</dbReference>
<protein>
    <submittedName>
        <fullName evidence="5">Glycoside hydrolase family 18 protein</fullName>
    </submittedName>
</protein>
<dbReference type="InterPro" id="IPR029070">
    <property type="entry name" value="Chitinase_insertion_sf"/>
</dbReference>
<dbReference type="InterPro" id="IPR001223">
    <property type="entry name" value="Glyco_hydro18_cat"/>
</dbReference>
<evidence type="ECO:0000256" key="2">
    <source>
        <dbReference type="ARBA" id="ARBA00023295"/>
    </source>
</evidence>
<dbReference type="RefSeq" id="WP_236333229.1">
    <property type="nucleotide sequence ID" value="NZ_JAKIJS010000001.1"/>
</dbReference>
<evidence type="ECO:0000259" key="4">
    <source>
        <dbReference type="PROSITE" id="PS51910"/>
    </source>
</evidence>
<dbReference type="Pfam" id="PF00704">
    <property type="entry name" value="Glyco_hydro_18"/>
    <property type="match status" value="1"/>
</dbReference>
<dbReference type="GO" id="GO:0016787">
    <property type="term" value="F:hydrolase activity"/>
    <property type="evidence" value="ECO:0007669"/>
    <property type="project" value="UniProtKB-KW"/>
</dbReference>
<evidence type="ECO:0000259" key="3">
    <source>
        <dbReference type="PROSITE" id="PS51782"/>
    </source>
</evidence>
<dbReference type="SUPFAM" id="SSF51445">
    <property type="entry name" value="(Trans)glycosidases"/>
    <property type="match status" value="1"/>
</dbReference>
<dbReference type="CDD" id="cd00118">
    <property type="entry name" value="LysM"/>
    <property type="match status" value="2"/>
</dbReference>
<feature type="domain" description="LysM" evidence="3">
    <location>
        <begin position="50"/>
        <end position="94"/>
    </location>
</feature>